<dbReference type="GO" id="GO:0004316">
    <property type="term" value="F:3-oxoacyl-[acyl-carrier-protein] reductase (NADPH) activity"/>
    <property type="evidence" value="ECO:0007669"/>
    <property type="project" value="UniProtKB-EC"/>
</dbReference>
<accession>A0A2N4TNL3</accession>
<comment type="caution">
    <text evidence="3">The sequence shown here is derived from an EMBL/GenBank/DDBJ whole genome shotgun (WGS) entry which is preliminary data.</text>
</comment>
<dbReference type="RefSeq" id="WP_102066582.1">
    <property type="nucleotide sequence ID" value="NZ_PKQE01000004.1"/>
</dbReference>
<dbReference type="NCBIfam" id="NF005559">
    <property type="entry name" value="PRK07231.1"/>
    <property type="match status" value="1"/>
</dbReference>
<dbReference type="PRINTS" id="PR00081">
    <property type="entry name" value="GDHRDH"/>
</dbReference>
<proteinExistence type="inferred from homology"/>
<dbReference type="PANTHER" id="PTHR43639:SF5">
    <property type="entry name" value="OXIDOREDUCTASE, SHORT-CHAIN DEHYDROGENASE_REDUCTASE FAMILY (AFU_ORTHOLOGUE AFUA_6G09140)"/>
    <property type="match status" value="1"/>
</dbReference>
<dbReference type="Pfam" id="PF13561">
    <property type="entry name" value="adh_short_C2"/>
    <property type="match status" value="1"/>
</dbReference>
<evidence type="ECO:0000256" key="1">
    <source>
        <dbReference type="ARBA" id="ARBA00006484"/>
    </source>
</evidence>
<dbReference type="CDD" id="cd05345">
    <property type="entry name" value="BKR_3_SDR_c"/>
    <property type="match status" value="1"/>
</dbReference>
<dbReference type="PANTHER" id="PTHR43639">
    <property type="entry name" value="OXIDOREDUCTASE, SHORT-CHAIN DEHYDROGENASE/REDUCTASE FAMILY (AFU_ORTHOLOGUE AFUA_5G02870)"/>
    <property type="match status" value="1"/>
</dbReference>
<dbReference type="AlphaFoldDB" id="A0A2N4TNL3"/>
<keyword evidence="2 3" id="KW-0560">Oxidoreductase</keyword>
<dbReference type="PRINTS" id="PR00080">
    <property type="entry name" value="SDRFAMILY"/>
</dbReference>
<dbReference type="EMBL" id="PKQE01000004">
    <property type="protein sequence ID" value="PLC41303.1"/>
    <property type="molecule type" value="Genomic_DNA"/>
</dbReference>
<evidence type="ECO:0000313" key="4">
    <source>
        <dbReference type="Proteomes" id="UP000234456"/>
    </source>
</evidence>
<reference evidence="3 4" key="1">
    <citation type="submission" date="2017-12" db="EMBL/GenBank/DDBJ databases">
        <title>Draft genome sequence of Ralstonia pickettii 52.</title>
        <authorList>
            <person name="Zheng B."/>
        </authorList>
    </citation>
    <scope>NUCLEOTIDE SEQUENCE [LARGE SCALE GENOMIC DNA]</scope>
    <source>
        <strain evidence="3 4">52</strain>
    </source>
</reference>
<organism evidence="3 4">
    <name type="scientific">Ralstonia pickettii</name>
    <name type="common">Burkholderia pickettii</name>
    <dbReference type="NCBI Taxonomy" id="329"/>
    <lineage>
        <taxon>Bacteria</taxon>
        <taxon>Pseudomonadati</taxon>
        <taxon>Pseudomonadota</taxon>
        <taxon>Betaproteobacteria</taxon>
        <taxon>Burkholderiales</taxon>
        <taxon>Burkholderiaceae</taxon>
        <taxon>Ralstonia</taxon>
    </lineage>
</organism>
<dbReference type="SUPFAM" id="SSF51735">
    <property type="entry name" value="NAD(P)-binding Rossmann-fold domains"/>
    <property type="match status" value="1"/>
</dbReference>
<dbReference type="EC" id="1.1.1.100" evidence="3"/>
<dbReference type="InterPro" id="IPR036291">
    <property type="entry name" value="NAD(P)-bd_dom_sf"/>
</dbReference>
<evidence type="ECO:0000313" key="3">
    <source>
        <dbReference type="EMBL" id="PLC41303.1"/>
    </source>
</evidence>
<dbReference type="OrthoDB" id="6823797at2"/>
<name>A0A2N4TNL3_RALPI</name>
<dbReference type="Proteomes" id="UP000234456">
    <property type="component" value="Unassembled WGS sequence"/>
</dbReference>
<evidence type="ECO:0000256" key="2">
    <source>
        <dbReference type="ARBA" id="ARBA00023002"/>
    </source>
</evidence>
<comment type="similarity">
    <text evidence="1">Belongs to the short-chain dehydrogenases/reductases (SDR) family.</text>
</comment>
<dbReference type="InterPro" id="IPR002347">
    <property type="entry name" value="SDR_fam"/>
</dbReference>
<gene>
    <name evidence="3" type="primary">fabG</name>
    <name evidence="3" type="ORF">C0Q88_17025</name>
</gene>
<dbReference type="FunFam" id="3.40.50.720:FF:000084">
    <property type="entry name" value="Short-chain dehydrogenase reductase"/>
    <property type="match status" value="1"/>
</dbReference>
<protein>
    <submittedName>
        <fullName evidence="3">3-oxoacyl-ACP reductase</fullName>
        <ecNumber evidence="3">1.1.1.100</ecNumber>
    </submittedName>
</protein>
<dbReference type="Gene3D" id="3.40.50.720">
    <property type="entry name" value="NAD(P)-binding Rossmann-like Domain"/>
    <property type="match status" value="1"/>
</dbReference>
<sequence length="252" mass="26542">MRLVGKIAIVTGAGSGFGEGIANTFAREGARVVLNDLNAEAGERVASAIRVAGGDAHFVQADVSNGDSVAKLLGATLARYGDLHIVVNNAGTTHKNKPLLQITEDEFDRVMAVNVKSIYWTAHHIVPHFRERGGGVFVNVASTAGIRPRPGLVWYNASKGAVITASKAMAAELGPDKIRVNCVNPVMGATGLIEQFMGVPDTPMNRARFLATIPMGRLSTPQDVANACLYLASDEAEFITGACLEVDGGRCV</sequence>